<reference evidence="3" key="1">
    <citation type="submission" date="2023-06" db="EMBL/GenBank/DDBJ databases">
        <title>Black Yeasts Isolated from many extreme environments.</title>
        <authorList>
            <person name="Coleine C."/>
            <person name="Stajich J.E."/>
            <person name="Selbmann L."/>
        </authorList>
    </citation>
    <scope>NUCLEOTIDE SEQUENCE</scope>
    <source>
        <strain evidence="3">CCFEE 5200</strain>
    </source>
</reference>
<dbReference type="InterPro" id="IPR036770">
    <property type="entry name" value="Ankyrin_rpt-contain_sf"/>
</dbReference>
<keyword evidence="1" id="KW-0175">Coiled coil</keyword>
<feature type="coiled-coil region" evidence="1">
    <location>
        <begin position="68"/>
        <end position="137"/>
    </location>
</feature>
<dbReference type="EMBL" id="JAUJLE010000028">
    <property type="protein sequence ID" value="KAK1003515.1"/>
    <property type="molecule type" value="Genomic_DNA"/>
</dbReference>
<name>A0AAN6KVG8_9PEZI</name>
<dbReference type="Proteomes" id="UP001175353">
    <property type="component" value="Unassembled WGS sequence"/>
</dbReference>
<accession>A0AAN6KVG8</accession>
<evidence type="ECO:0008006" key="5">
    <source>
        <dbReference type="Google" id="ProtNLM"/>
    </source>
</evidence>
<proteinExistence type="predicted"/>
<organism evidence="3 4">
    <name type="scientific">Friedmanniomyces endolithicus</name>
    <dbReference type="NCBI Taxonomy" id="329885"/>
    <lineage>
        <taxon>Eukaryota</taxon>
        <taxon>Fungi</taxon>
        <taxon>Dikarya</taxon>
        <taxon>Ascomycota</taxon>
        <taxon>Pezizomycotina</taxon>
        <taxon>Dothideomycetes</taxon>
        <taxon>Dothideomycetidae</taxon>
        <taxon>Mycosphaerellales</taxon>
        <taxon>Teratosphaeriaceae</taxon>
        <taxon>Friedmanniomyces</taxon>
    </lineage>
</organism>
<evidence type="ECO:0000313" key="3">
    <source>
        <dbReference type="EMBL" id="KAK1003515.1"/>
    </source>
</evidence>
<gene>
    <name evidence="3" type="ORF">LTR91_004741</name>
</gene>
<evidence type="ECO:0000256" key="2">
    <source>
        <dbReference type="SAM" id="MobiDB-lite"/>
    </source>
</evidence>
<feature type="region of interest" description="Disordered" evidence="2">
    <location>
        <begin position="334"/>
        <end position="441"/>
    </location>
</feature>
<feature type="coiled-coil region" evidence="1">
    <location>
        <begin position="175"/>
        <end position="276"/>
    </location>
</feature>
<feature type="compositionally biased region" description="Basic and acidic residues" evidence="2">
    <location>
        <begin position="368"/>
        <end position="381"/>
    </location>
</feature>
<evidence type="ECO:0000313" key="4">
    <source>
        <dbReference type="Proteomes" id="UP001175353"/>
    </source>
</evidence>
<dbReference type="AlphaFoldDB" id="A0AAN6KVG8"/>
<dbReference type="Gene3D" id="1.25.40.20">
    <property type="entry name" value="Ankyrin repeat-containing domain"/>
    <property type="match status" value="1"/>
</dbReference>
<evidence type="ECO:0000256" key="1">
    <source>
        <dbReference type="SAM" id="Coils"/>
    </source>
</evidence>
<keyword evidence="4" id="KW-1185">Reference proteome</keyword>
<comment type="caution">
    <text evidence="3">The sequence shown here is derived from an EMBL/GenBank/DDBJ whole genome shotgun (WGS) entry which is preliminary data.</text>
</comment>
<protein>
    <recommendedName>
        <fullName evidence="5">Peptidase A2 domain-containing protein</fullName>
    </recommendedName>
</protein>
<sequence length="441" mass="47494">MAAWKGDKGCVEMLCDAGADVTYRSHRGLATQVAAEKLHPDCAHVLAEKTGGTIDACRERVADALATLKERDRTNEGLEAMLAETKEQLQIANKDIVFRELEKARLKSFEAIQSQTYQSIGEQMKAIKSERAELLKQLDVSMSQNEFITDTGIRVQAQLDEEKQTNAALRKRQGYATLQDEMRAAVEASEQAKRDTLETIQIEEQKRGVLQLEIETLRNTVKAAQDQVASAETATTVALGVAAAERNEKAHIQSQLEDSQNSAQELRDVLASIQLAALKTPSEHHEVRPAGPTGQDYFRHHSVPGNIHSGQNGSSVATGSPILASPGGMVMTPGSPPTSPYSPGGTPSGGFRTVHGQHRADGSFGGYRTERRGMRRSKTDSLYDLSVKGESGEEAASVRSDGHSSSTTRGEGETANGEGGVANASEGQSPRIGLSRRVIYG</sequence>